<feature type="compositionally biased region" description="Basic and acidic residues" evidence="4">
    <location>
        <begin position="1295"/>
        <end position="1325"/>
    </location>
</feature>
<feature type="compositionally biased region" description="Gly residues" evidence="4">
    <location>
        <begin position="1381"/>
        <end position="1395"/>
    </location>
</feature>
<dbReference type="Gene3D" id="3.30.710.10">
    <property type="entry name" value="Potassium Channel Kv1.1, Chain A"/>
    <property type="match status" value="2"/>
</dbReference>
<dbReference type="InterPro" id="IPR002110">
    <property type="entry name" value="Ankyrin_rpt"/>
</dbReference>
<dbReference type="Gene3D" id="2.130.10.30">
    <property type="entry name" value="Regulator of chromosome condensation 1/beta-lactamase-inhibitor protein II"/>
    <property type="match status" value="2"/>
</dbReference>
<dbReference type="EMBL" id="MCFC01000062">
    <property type="protein sequence ID" value="ORY24955.1"/>
    <property type="molecule type" value="Genomic_DNA"/>
</dbReference>
<evidence type="ECO:0000256" key="4">
    <source>
        <dbReference type="SAM" id="MobiDB-lite"/>
    </source>
</evidence>
<feature type="repeat" description="RCC1" evidence="3">
    <location>
        <begin position="286"/>
        <end position="351"/>
    </location>
</feature>
<organism evidence="6 7">
    <name type="scientific">Naematelia encephala</name>
    <dbReference type="NCBI Taxonomy" id="71784"/>
    <lineage>
        <taxon>Eukaryota</taxon>
        <taxon>Fungi</taxon>
        <taxon>Dikarya</taxon>
        <taxon>Basidiomycota</taxon>
        <taxon>Agaricomycotina</taxon>
        <taxon>Tremellomycetes</taxon>
        <taxon>Tremellales</taxon>
        <taxon>Naemateliaceae</taxon>
        <taxon>Naematelia</taxon>
    </lineage>
</organism>
<feature type="compositionally biased region" description="Polar residues" evidence="4">
    <location>
        <begin position="1204"/>
        <end position="1221"/>
    </location>
</feature>
<dbReference type="InterPro" id="IPR036770">
    <property type="entry name" value="Ankyrin_rpt-contain_sf"/>
</dbReference>
<feature type="compositionally biased region" description="Gly residues" evidence="4">
    <location>
        <begin position="22"/>
        <end position="46"/>
    </location>
</feature>
<evidence type="ECO:0000259" key="5">
    <source>
        <dbReference type="PROSITE" id="PS50097"/>
    </source>
</evidence>
<dbReference type="InterPro" id="IPR000408">
    <property type="entry name" value="Reg_chr_condens"/>
</dbReference>
<dbReference type="PROSITE" id="PS50097">
    <property type="entry name" value="BTB"/>
    <property type="match status" value="2"/>
</dbReference>
<proteinExistence type="predicted"/>
<feature type="repeat" description="RCC1" evidence="3">
    <location>
        <begin position="167"/>
        <end position="233"/>
    </location>
</feature>
<evidence type="ECO:0000313" key="6">
    <source>
        <dbReference type="EMBL" id="ORY24955.1"/>
    </source>
</evidence>
<sequence length="1418" mass="153706">MPNLHVHFLNGNIKAFRQELDGTGGPNTGAGGGVGGGGWKGPGSASGGKSWTLSGMSGMPTKADPNERDAFGRTVLHLAAGILTQNAYTFFSILLRNPNISVNLQDYESGYTALHRALFAGNIKAARDLLARNDIDPSIKDAEGLTAFDLYNGTVDGTNPPQDAEGTDLFVWGVNRNFALGIGDSSDKAYPDHVNLLTQNQASGKPDPTQRFRHVGVKDVVMAKFHTGVVTTDARGNLSLCGFGSNGRLGRTVHSQLALTPMPDLPHNIVSIALGQDHSLALTSGGYILSWGFNRFSQLGYVIDPSEKPIVIGKDDDMVQVSPRRIVGPLKKEWVRGVAAGRMSSACWTADALWTWGTNAGHLGYEKAANPVQVLPRKVTGISQPVLDVALSDFAMICLLDTYEVVCFHHDTNFRITFSTPRILADAFPFRPPQSTLKPMIRKVTSCGNTFAALSSIGDVFTFTLPNPAEDVSKEAKDRHVTVKPQLVWALRKRFTAVKDIALGSDGTVIICTQSGHVFVRQRVKSGSGQLKFRHIPYLQRVIKVAVNESGAFAAIRVDAKPTPIALVGRTLEEDMMSLQPHIRRFENQMTAEDFEEKGKVKVEEDEEDEGANSVTKDLAIATTLCTILRRWRANDVDSLFSWSESLLGSDLTLHIGEYDIPAHSTVLCLRSAPFARLLSGDKLNRFTLDQQADATSVAVDVCHPLAILLLLQYIYSDDIAAIWDARVARVLQDKYADLSISIGQIKSDLASLAEILELHPLSGALKSAGKLPIGRHTLAQDLQAFFNSTSVLSSSPACDVKLVLADKEVACSSVLLRARCPFFEAMFADPDWVSARAGQGAVVIRMEHLKWRPMRLVFRFIHEGVEDDLFDYLHQETLDEFLDFVFEVLAAATELLLDRLVLVCSRAIIRHCNAFNAAALSCEASFYQAGTLKRSIFDYIIASMETMLESGLLDDMEDDVLLELCKSIEEKQTAKLSVARSGLLVNQALEKHREWLAIQDIPVPRVRQPFRWKPRSPLLSPSEPLTGRKENRRGTPSPVNSPDLPAAMTPVDDIFTMDDDLSSPPTSSSRSHTPHASRPMTPLDLSANAQGSRGGPVWRSKAIESDRVDLRSIMAETAANAKTPSRPGASTAQRTPSSLEKRVPGSAFPTPSKSVQSLPNRTPSSSATTGPWRASESSQRASFTALQAQQATSPPSAAVLARSATSQASPVPHRTGSSKVITPIKLQQPASSQRKTSIQGPAWNSAAGFAPGPSVVAASPDSRSFSLLAIQQQERDFADQTKKPTRSFAEIQEEERRVISEKAQEEEFMRWWQEEEARVAKDPDSGTSSGRGGRGGRGGDKRKVPNRGRGRGGAAGTANGRESKVEPSSVENRGSTGRSRAGGGRGGGRGGRGGAVQERLRVEAPVFMPSVPGSGRS</sequence>
<keyword evidence="7" id="KW-1185">Reference proteome</keyword>
<dbReference type="InterPro" id="IPR011333">
    <property type="entry name" value="SKP1/BTB/POZ_sf"/>
</dbReference>
<dbReference type="SUPFAM" id="SSF50985">
    <property type="entry name" value="RCC1/BLIP-II"/>
    <property type="match status" value="1"/>
</dbReference>
<dbReference type="CDD" id="cd18186">
    <property type="entry name" value="BTB_POZ_ZBTB_KLHL-like"/>
    <property type="match status" value="2"/>
</dbReference>
<dbReference type="PROSITE" id="PS50012">
    <property type="entry name" value="RCC1_3"/>
    <property type="match status" value="3"/>
</dbReference>
<feature type="region of interest" description="Disordered" evidence="4">
    <location>
        <begin position="1013"/>
        <end position="1104"/>
    </location>
</feature>
<feature type="compositionally biased region" description="Polar residues" evidence="4">
    <location>
        <begin position="1229"/>
        <end position="1240"/>
    </location>
</feature>
<feature type="region of interest" description="Disordered" evidence="4">
    <location>
        <begin position="1276"/>
        <end position="1418"/>
    </location>
</feature>
<dbReference type="PROSITE" id="PS50088">
    <property type="entry name" value="ANK_REPEAT"/>
    <property type="match status" value="1"/>
</dbReference>
<feature type="region of interest" description="Disordered" evidence="4">
    <location>
        <begin position="1118"/>
        <end position="1245"/>
    </location>
</feature>
<dbReference type="OrthoDB" id="1893551at2759"/>
<feature type="repeat" description="RCC1" evidence="3">
    <location>
        <begin position="236"/>
        <end position="285"/>
    </location>
</feature>
<reference evidence="6 7" key="1">
    <citation type="submission" date="2016-07" db="EMBL/GenBank/DDBJ databases">
        <title>Pervasive Adenine N6-methylation of Active Genes in Fungi.</title>
        <authorList>
            <consortium name="DOE Joint Genome Institute"/>
            <person name="Mondo S.J."/>
            <person name="Dannebaum R.O."/>
            <person name="Kuo R.C."/>
            <person name="Labutti K."/>
            <person name="Haridas S."/>
            <person name="Kuo A."/>
            <person name="Salamov A."/>
            <person name="Ahrendt S.R."/>
            <person name="Lipzen A."/>
            <person name="Sullivan W."/>
            <person name="Andreopoulos W.B."/>
            <person name="Clum A."/>
            <person name="Lindquist E."/>
            <person name="Daum C."/>
            <person name="Ramamoorthy G.K."/>
            <person name="Gryganskyi A."/>
            <person name="Culley D."/>
            <person name="Magnuson J.K."/>
            <person name="James T.Y."/>
            <person name="O'Malley M.A."/>
            <person name="Stajich J.E."/>
            <person name="Spatafora J.W."/>
            <person name="Visel A."/>
            <person name="Grigoriev I.V."/>
        </authorList>
    </citation>
    <scope>NUCLEOTIDE SEQUENCE [LARGE SCALE GENOMIC DNA]</scope>
    <source>
        <strain evidence="6 7">68-887.2</strain>
    </source>
</reference>
<feature type="compositionally biased region" description="Low complexity" evidence="4">
    <location>
        <begin position="1017"/>
        <end position="1026"/>
    </location>
</feature>
<feature type="region of interest" description="Disordered" evidence="4">
    <location>
        <begin position="19"/>
        <end position="63"/>
    </location>
</feature>
<feature type="repeat" description="ANK" evidence="2">
    <location>
        <begin position="109"/>
        <end position="142"/>
    </location>
</feature>
<evidence type="ECO:0000256" key="2">
    <source>
        <dbReference type="PROSITE-ProRule" id="PRU00023"/>
    </source>
</evidence>
<feature type="compositionally biased region" description="Low complexity" evidence="4">
    <location>
        <begin position="1185"/>
        <end position="1199"/>
    </location>
</feature>
<evidence type="ECO:0000313" key="7">
    <source>
        <dbReference type="Proteomes" id="UP000193986"/>
    </source>
</evidence>
<dbReference type="PANTHER" id="PTHR22872:SF2">
    <property type="entry name" value="INHIBITOR OF BRUTON TYROSINE KINASE"/>
    <property type="match status" value="1"/>
</dbReference>
<dbReference type="InterPro" id="IPR000210">
    <property type="entry name" value="BTB/POZ_dom"/>
</dbReference>
<dbReference type="Pfam" id="PF00651">
    <property type="entry name" value="BTB"/>
    <property type="match status" value="2"/>
</dbReference>
<dbReference type="InterPro" id="IPR009091">
    <property type="entry name" value="RCC1/BLIP-II"/>
</dbReference>
<dbReference type="STRING" id="71784.A0A1Y2ASN1"/>
<keyword evidence="2" id="KW-0040">ANK repeat</keyword>
<dbReference type="SUPFAM" id="SSF48403">
    <property type="entry name" value="Ankyrin repeat"/>
    <property type="match status" value="1"/>
</dbReference>
<gene>
    <name evidence="6" type="ORF">BCR39DRAFT_545340</name>
</gene>
<dbReference type="Gene3D" id="1.25.40.20">
    <property type="entry name" value="Ankyrin repeat-containing domain"/>
    <property type="match status" value="1"/>
</dbReference>
<dbReference type="Proteomes" id="UP000193986">
    <property type="component" value="Unassembled WGS sequence"/>
</dbReference>
<dbReference type="Pfam" id="PF12796">
    <property type="entry name" value="Ank_2"/>
    <property type="match status" value="1"/>
</dbReference>
<evidence type="ECO:0000256" key="3">
    <source>
        <dbReference type="PROSITE-ProRule" id="PRU00235"/>
    </source>
</evidence>
<dbReference type="FunCoup" id="A0A1Y2ASN1">
    <property type="interactions" value="86"/>
</dbReference>
<dbReference type="SMART" id="SM00225">
    <property type="entry name" value="BTB"/>
    <property type="match status" value="2"/>
</dbReference>
<dbReference type="SUPFAM" id="SSF54695">
    <property type="entry name" value="POZ domain"/>
    <property type="match status" value="2"/>
</dbReference>
<accession>A0A1Y2ASN1</accession>
<dbReference type="PANTHER" id="PTHR22872">
    <property type="entry name" value="BTK-BINDING PROTEIN-RELATED"/>
    <property type="match status" value="1"/>
</dbReference>
<dbReference type="InParanoid" id="A0A1Y2ASN1"/>
<dbReference type="Pfam" id="PF13540">
    <property type="entry name" value="RCC1_2"/>
    <property type="match status" value="1"/>
</dbReference>
<feature type="compositionally biased region" description="Polar residues" evidence="4">
    <location>
        <begin position="1121"/>
        <end position="1139"/>
    </location>
</feature>
<feature type="compositionally biased region" description="Polar residues" evidence="4">
    <location>
        <begin position="1150"/>
        <end position="1183"/>
    </location>
</feature>
<feature type="domain" description="BTB" evidence="5">
    <location>
        <begin position="650"/>
        <end position="720"/>
    </location>
</feature>
<evidence type="ECO:0000256" key="1">
    <source>
        <dbReference type="ARBA" id="ARBA00022737"/>
    </source>
</evidence>
<protein>
    <recommendedName>
        <fullName evidence="5">BTB domain-containing protein</fullName>
    </recommendedName>
</protein>
<dbReference type="InterPro" id="IPR051625">
    <property type="entry name" value="Signaling_Regulatory_Domain"/>
</dbReference>
<feature type="domain" description="BTB" evidence="5">
    <location>
        <begin position="799"/>
        <end position="865"/>
    </location>
</feature>
<keyword evidence="1" id="KW-0677">Repeat</keyword>
<feature type="compositionally biased region" description="Low complexity" evidence="4">
    <location>
        <begin position="1063"/>
        <end position="1080"/>
    </location>
</feature>
<name>A0A1Y2ASN1_9TREE</name>
<comment type="caution">
    <text evidence="6">The sequence shown here is derived from an EMBL/GenBank/DDBJ whole genome shotgun (WGS) entry which is preliminary data.</text>
</comment>